<keyword evidence="1" id="KW-0808">Transferase</keyword>
<sequence length="299" mass="33680">MVPPKRLLKVLFKDSPYENFPLVDYPQKEGGWHSESSVFDKLIADIQPELVIEVGTWLGASALRMADKLKAQSSDARVLCVDTWLGAAEFWDCQSDPERYEALDIKHGFPSVFYQFIANILHAGAQDTVVPFPQTSANAAVWLKKRNITSKLIYIDGSHEEADVYADLTAYWPLLEVGGVIFGDDYDAFWPGVIISVNRFAVENGLEAEVGDGFWQLRKETAVTKPKLTQVDELAALRAENAILRAHLTSSILKTDHLVDQIASNNFFVREVQEEKARAGHFWDLLKEAEAEIERLKKQ</sequence>
<dbReference type="InterPro" id="IPR029063">
    <property type="entry name" value="SAM-dependent_MTases_sf"/>
</dbReference>
<dbReference type="GO" id="GO:0008168">
    <property type="term" value="F:methyltransferase activity"/>
    <property type="evidence" value="ECO:0007669"/>
    <property type="project" value="UniProtKB-KW"/>
</dbReference>
<proteinExistence type="predicted"/>
<dbReference type="GO" id="GO:0032259">
    <property type="term" value="P:methylation"/>
    <property type="evidence" value="ECO:0007669"/>
    <property type="project" value="UniProtKB-KW"/>
</dbReference>
<dbReference type="EC" id="2.1.1.-" evidence="1"/>
<protein>
    <submittedName>
        <fullName evidence="1">Class I SAM-dependent methyltransferase</fullName>
        <ecNumber evidence="1">2.1.1.-</ecNumber>
    </submittedName>
</protein>
<dbReference type="PANTHER" id="PTHR37909">
    <property type="entry name" value="S-ADENOSYL-L-METHIONINE-DEPENDENT METHYLTRANSFERASES SUPERFAMILY PROTEIN"/>
    <property type="match status" value="1"/>
</dbReference>
<keyword evidence="1" id="KW-0489">Methyltransferase</keyword>
<evidence type="ECO:0000313" key="1">
    <source>
        <dbReference type="EMBL" id="WOO39842.1"/>
    </source>
</evidence>
<dbReference type="Proteomes" id="UP001304300">
    <property type="component" value="Chromosome"/>
</dbReference>
<dbReference type="Pfam" id="PF13578">
    <property type="entry name" value="Methyltransf_24"/>
    <property type="match status" value="1"/>
</dbReference>
<gene>
    <name evidence="1" type="ORF">RZN69_14550</name>
</gene>
<dbReference type="Gene3D" id="3.40.50.150">
    <property type="entry name" value="Vaccinia Virus protein VP39"/>
    <property type="match status" value="1"/>
</dbReference>
<dbReference type="RefSeq" id="WP_317831869.1">
    <property type="nucleotide sequence ID" value="NZ_CP136920.1"/>
</dbReference>
<reference evidence="1 2" key="1">
    <citation type="submission" date="2023-10" db="EMBL/GenBank/DDBJ databases">
        <title>Rubellicoccus peritrichatus gen. nov., sp. nov., isolated from an algae of coral reef tank.</title>
        <authorList>
            <person name="Luo J."/>
        </authorList>
    </citation>
    <scope>NUCLEOTIDE SEQUENCE [LARGE SCALE GENOMIC DNA]</scope>
    <source>
        <strain evidence="1 2">CR14</strain>
    </source>
</reference>
<dbReference type="EMBL" id="CP136920">
    <property type="protein sequence ID" value="WOO39842.1"/>
    <property type="molecule type" value="Genomic_DNA"/>
</dbReference>
<accession>A0AAQ3QUK8</accession>
<keyword evidence="2" id="KW-1185">Reference proteome</keyword>
<name>A0AAQ3QUK8_9BACT</name>
<evidence type="ECO:0000313" key="2">
    <source>
        <dbReference type="Proteomes" id="UP001304300"/>
    </source>
</evidence>
<dbReference type="AlphaFoldDB" id="A0AAQ3QUK8"/>
<dbReference type="SUPFAM" id="SSF53335">
    <property type="entry name" value="S-adenosyl-L-methionine-dependent methyltransferases"/>
    <property type="match status" value="1"/>
</dbReference>
<dbReference type="KEGG" id="puo:RZN69_14550"/>
<dbReference type="PANTHER" id="PTHR37909:SF1">
    <property type="entry name" value="S-ADENOSYL-L-METHIONINE-DEPENDENT METHYLTRANSFERASES SUPERFAMILY PROTEIN"/>
    <property type="match status" value="1"/>
</dbReference>
<organism evidence="1 2">
    <name type="scientific">Rubellicoccus peritrichatus</name>
    <dbReference type="NCBI Taxonomy" id="3080537"/>
    <lineage>
        <taxon>Bacteria</taxon>
        <taxon>Pseudomonadati</taxon>
        <taxon>Verrucomicrobiota</taxon>
        <taxon>Opitutia</taxon>
        <taxon>Puniceicoccales</taxon>
        <taxon>Cerasicoccaceae</taxon>
        <taxon>Rubellicoccus</taxon>
    </lineage>
</organism>